<keyword evidence="3" id="KW-0804">Transcription</keyword>
<dbReference type="GO" id="GO:0003677">
    <property type="term" value="F:DNA binding"/>
    <property type="evidence" value="ECO:0007669"/>
    <property type="project" value="UniProtKB-KW"/>
</dbReference>
<dbReference type="SUPFAM" id="SSF46894">
    <property type="entry name" value="C-terminal effector domain of the bipartite response regulators"/>
    <property type="match status" value="1"/>
</dbReference>
<feature type="non-terminal residue" evidence="5">
    <location>
        <position position="1"/>
    </location>
</feature>
<dbReference type="Pfam" id="PF00196">
    <property type="entry name" value="GerE"/>
    <property type="match status" value="1"/>
</dbReference>
<dbReference type="InterPro" id="IPR016032">
    <property type="entry name" value="Sig_transdc_resp-reg_C-effctor"/>
</dbReference>
<dbReference type="GO" id="GO:0006355">
    <property type="term" value="P:regulation of DNA-templated transcription"/>
    <property type="evidence" value="ECO:0007669"/>
    <property type="project" value="InterPro"/>
</dbReference>
<dbReference type="Proteomes" id="UP000215563">
    <property type="component" value="Unassembled WGS sequence"/>
</dbReference>
<dbReference type="InterPro" id="IPR000792">
    <property type="entry name" value="Tscrpt_reg_LuxR_C"/>
</dbReference>
<dbReference type="Gene3D" id="1.10.10.10">
    <property type="entry name" value="Winged helix-like DNA-binding domain superfamily/Winged helix DNA-binding domain"/>
    <property type="match status" value="1"/>
</dbReference>
<dbReference type="RefSeq" id="WP_143268032.1">
    <property type="nucleotide sequence ID" value="NZ_NMQU01000243.1"/>
</dbReference>
<evidence type="ECO:0000313" key="6">
    <source>
        <dbReference type="Proteomes" id="UP000215563"/>
    </source>
</evidence>
<proteinExistence type="predicted"/>
<reference evidence="5 6" key="1">
    <citation type="submission" date="2017-07" db="EMBL/GenBank/DDBJ databases">
        <title>Amycolatopsis alba DSM 44262 Genome sequencing and assembly.</title>
        <authorList>
            <person name="Kaur N."/>
            <person name="Mayilraj S."/>
        </authorList>
    </citation>
    <scope>NUCLEOTIDE SEQUENCE [LARGE SCALE GENOMIC DNA]</scope>
    <source>
        <strain evidence="5 6">DSM 44262</strain>
    </source>
</reference>
<dbReference type="PRINTS" id="PR00038">
    <property type="entry name" value="HTHLUXR"/>
</dbReference>
<dbReference type="PROSITE" id="PS50043">
    <property type="entry name" value="HTH_LUXR_2"/>
    <property type="match status" value="1"/>
</dbReference>
<name>A0A229R120_AMYAL</name>
<feature type="domain" description="HTH luxR-type" evidence="4">
    <location>
        <begin position="56"/>
        <end position="119"/>
    </location>
</feature>
<gene>
    <name evidence="5" type="ORF">CFP75_43650</name>
</gene>
<comment type="caution">
    <text evidence="5">The sequence shown here is derived from an EMBL/GenBank/DDBJ whole genome shotgun (WGS) entry which is preliminary data.</text>
</comment>
<dbReference type="PROSITE" id="PS00622">
    <property type="entry name" value="HTH_LUXR_1"/>
    <property type="match status" value="1"/>
</dbReference>
<dbReference type="InterPro" id="IPR036388">
    <property type="entry name" value="WH-like_DNA-bd_sf"/>
</dbReference>
<dbReference type="PANTHER" id="PTHR44688">
    <property type="entry name" value="DNA-BINDING TRANSCRIPTIONAL ACTIVATOR DEVR_DOSR"/>
    <property type="match status" value="1"/>
</dbReference>
<evidence type="ECO:0000313" key="5">
    <source>
        <dbReference type="EMBL" id="OXM40407.1"/>
    </source>
</evidence>
<accession>A0A229R120</accession>
<sequence>IAERAARCRLAGNEDVAETFAALAESFDHLGATRDASRCRHAFRSTGAVAPSRRGRRGYGDELSPRERDVARLLAAGHTNREIAEVLFLSRRTVEQHVASVLRKLKVRSRNELAGLRSA</sequence>
<evidence type="ECO:0000256" key="3">
    <source>
        <dbReference type="ARBA" id="ARBA00023163"/>
    </source>
</evidence>
<dbReference type="AlphaFoldDB" id="A0A229R120"/>
<keyword evidence="2" id="KW-0238">DNA-binding</keyword>
<dbReference type="PANTHER" id="PTHR44688:SF16">
    <property type="entry name" value="DNA-BINDING TRANSCRIPTIONAL ACTIVATOR DEVR_DOSR"/>
    <property type="match status" value="1"/>
</dbReference>
<evidence type="ECO:0000256" key="1">
    <source>
        <dbReference type="ARBA" id="ARBA00023015"/>
    </source>
</evidence>
<keyword evidence="1" id="KW-0805">Transcription regulation</keyword>
<dbReference type="EMBL" id="NMQU01000243">
    <property type="protein sequence ID" value="OXM40407.1"/>
    <property type="molecule type" value="Genomic_DNA"/>
</dbReference>
<dbReference type="SMART" id="SM00421">
    <property type="entry name" value="HTH_LUXR"/>
    <property type="match status" value="1"/>
</dbReference>
<keyword evidence="6" id="KW-1185">Reference proteome</keyword>
<evidence type="ECO:0000256" key="2">
    <source>
        <dbReference type="ARBA" id="ARBA00023125"/>
    </source>
</evidence>
<organism evidence="5 6">
    <name type="scientific">Amycolatopsis alba DSM 44262</name>
    <dbReference type="NCBI Taxonomy" id="1125972"/>
    <lineage>
        <taxon>Bacteria</taxon>
        <taxon>Bacillati</taxon>
        <taxon>Actinomycetota</taxon>
        <taxon>Actinomycetes</taxon>
        <taxon>Pseudonocardiales</taxon>
        <taxon>Pseudonocardiaceae</taxon>
        <taxon>Amycolatopsis</taxon>
    </lineage>
</organism>
<protein>
    <recommendedName>
        <fullName evidence="4">HTH luxR-type domain-containing protein</fullName>
    </recommendedName>
</protein>
<evidence type="ECO:0000259" key="4">
    <source>
        <dbReference type="PROSITE" id="PS50043"/>
    </source>
</evidence>
<dbReference type="CDD" id="cd06170">
    <property type="entry name" value="LuxR_C_like"/>
    <property type="match status" value="1"/>
</dbReference>